<dbReference type="PANTHER" id="PTHR36933:SF1">
    <property type="entry name" value="SLL0788 PROTEIN"/>
    <property type="match status" value="1"/>
</dbReference>
<organism evidence="4 5">
    <name type="scientific">Paucimonas lemoignei</name>
    <name type="common">Pseudomonas lemoignei</name>
    <dbReference type="NCBI Taxonomy" id="29443"/>
    <lineage>
        <taxon>Bacteria</taxon>
        <taxon>Pseudomonadati</taxon>
        <taxon>Pseudomonadota</taxon>
        <taxon>Betaproteobacteria</taxon>
        <taxon>Burkholderiales</taxon>
        <taxon>Burkholderiaceae</taxon>
        <taxon>Paucimonas</taxon>
    </lineage>
</organism>
<accession>A0A4R3HU47</accession>
<dbReference type="InterPro" id="IPR005183">
    <property type="entry name" value="DUF305_CopM-like"/>
</dbReference>
<comment type="caution">
    <text evidence="4">The sequence shown here is derived from an EMBL/GenBank/DDBJ whole genome shotgun (WGS) entry which is preliminary data.</text>
</comment>
<protein>
    <submittedName>
        <fullName evidence="4">Uncharacterized protein (DUF305 family)</fullName>
    </submittedName>
</protein>
<evidence type="ECO:0000313" key="4">
    <source>
        <dbReference type="EMBL" id="TCS33075.1"/>
    </source>
</evidence>
<proteinExistence type="predicted"/>
<evidence type="ECO:0000313" key="5">
    <source>
        <dbReference type="Proteomes" id="UP000295382"/>
    </source>
</evidence>
<feature type="region of interest" description="Disordered" evidence="2">
    <location>
        <begin position="138"/>
        <end position="166"/>
    </location>
</feature>
<sequence length="166" mass="19302">MQRHANPDKAPADQQFLDTMTTHHAQGIKMAELVESRAAHDELKSFAKKMIDEQRQDINQMQEVRQKLFADQGSAANMQMPGMRGAMKGRQTSMQKLENSKGETFDKMFLDMMTRHHQQAIKISSAMMPKFTHQEVKDMAEKMKASQQEDMKKMEAWKKQWKVTQK</sequence>
<dbReference type="EMBL" id="SLZQ01000018">
    <property type="protein sequence ID" value="TCS33075.1"/>
    <property type="molecule type" value="Genomic_DNA"/>
</dbReference>
<feature type="region of interest" description="Disordered" evidence="2">
    <location>
        <begin position="74"/>
        <end position="96"/>
    </location>
</feature>
<dbReference type="Gene3D" id="1.20.1260.10">
    <property type="match status" value="1"/>
</dbReference>
<dbReference type="PANTHER" id="PTHR36933">
    <property type="entry name" value="SLL0788 PROTEIN"/>
    <property type="match status" value="1"/>
</dbReference>
<gene>
    <name evidence="4" type="ORF">EDC30_11816</name>
</gene>
<dbReference type="Pfam" id="PF03713">
    <property type="entry name" value="DUF305"/>
    <property type="match status" value="1"/>
</dbReference>
<name>A0A4R3HU47_PAULE</name>
<dbReference type="AlphaFoldDB" id="A0A4R3HU47"/>
<evidence type="ECO:0000259" key="3">
    <source>
        <dbReference type="Pfam" id="PF03713"/>
    </source>
</evidence>
<feature type="compositionally biased region" description="Basic and acidic residues" evidence="2">
    <location>
        <begin position="138"/>
        <end position="158"/>
    </location>
</feature>
<keyword evidence="5" id="KW-1185">Reference proteome</keyword>
<feature type="coiled-coil region" evidence="1">
    <location>
        <begin position="44"/>
        <end position="71"/>
    </location>
</feature>
<dbReference type="InterPro" id="IPR012347">
    <property type="entry name" value="Ferritin-like"/>
</dbReference>
<evidence type="ECO:0000256" key="1">
    <source>
        <dbReference type="SAM" id="Coils"/>
    </source>
</evidence>
<feature type="domain" description="DUF305" evidence="3">
    <location>
        <begin position="13"/>
        <end position="157"/>
    </location>
</feature>
<keyword evidence="1" id="KW-0175">Coiled coil</keyword>
<evidence type="ECO:0000256" key="2">
    <source>
        <dbReference type="SAM" id="MobiDB-lite"/>
    </source>
</evidence>
<dbReference type="Proteomes" id="UP000295382">
    <property type="component" value="Unassembled WGS sequence"/>
</dbReference>
<reference evidence="4 5" key="1">
    <citation type="submission" date="2019-03" db="EMBL/GenBank/DDBJ databases">
        <title>Genomic Encyclopedia of Type Strains, Phase IV (KMG-IV): sequencing the most valuable type-strain genomes for metagenomic binning, comparative biology and taxonomic classification.</title>
        <authorList>
            <person name="Goeker M."/>
        </authorList>
    </citation>
    <scope>NUCLEOTIDE SEQUENCE [LARGE SCALE GENOMIC DNA]</scope>
    <source>
        <strain evidence="4 5">DSM 7445</strain>
    </source>
</reference>